<dbReference type="Proteomes" id="UP000473470">
    <property type="component" value="Unassembled WGS sequence"/>
</dbReference>
<proteinExistence type="predicted"/>
<protein>
    <submittedName>
        <fullName evidence="2">Uncharacterized protein</fullName>
    </submittedName>
</protein>
<evidence type="ECO:0000313" key="3">
    <source>
        <dbReference type="Proteomes" id="UP000473470"/>
    </source>
</evidence>
<gene>
    <name evidence="2" type="ORF">F7R25_36370</name>
</gene>
<dbReference type="EMBL" id="VZOK01000128">
    <property type="protein sequence ID" value="KAB0631269.1"/>
    <property type="molecule type" value="Genomic_DNA"/>
</dbReference>
<evidence type="ECO:0000256" key="1">
    <source>
        <dbReference type="SAM" id="MobiDB-lite"/>
    </source>
</evidence>
<accession>A0A6L3MKC3</accession>
<dbReference type="AlphaFoldDB" id="A0A6L3MKC3"/>
<feature type="region of interest" description="Disordered" evidence="1">
    <location>
        <begin position="77"/>
        <end position="102"/>
    </location>
</feature>
<dbReference type="RefSeq" id="WP_150999425.1">
    <property type="nucleotide sequence ID" value="NZ_CADESW010000040.1"/>
</dbReference>
<sequence>MLRVPRIGAIADVFPPFSNIRASFVGRAAASRAPVRCRMRVRDSPSACTATPHGGSAASHYNCASLPHDASLTEVKLPAPGRSNLPQTALRRDSSRHGTALA</sequence>
<name>A0A6L3MKC3_9BURK</name>
<organism evidence="2 3">
    <name type="scientific">Burkholderia stagnalis</name>
    <dbReference type="NCBI Taxonomy" id="1503054"/>
    <lineage>
        <taxon>Bacteria</taxon>
        <taxon>Pseudomonadati</taxon>
        <taxon>Pseudomonadota</taxon>
        <taxon>Betaproteobacteria</taxon>
        <taxon>Burkholderiales</taxon>
        <taxon>Burkholderiaceae</taxon>
        <taxon>Burkholderia</taxon>
        <taxon>Burkholderia cepacia complex</taxon>
    </lineage>
</organism>
<reference evidence="2 3" key="1">
    <citation type="submission" date="2019-09" db="EMBL/GenBank/DDBJ databases">
        <title>Draft genome sequences of 48 bacterial type strains from the CCUG.</title>
        <authorList>
            <person name="Tunovic T."/>
            <person name="Pineiro-Iglesias B."/>
            <person name="Unosson C."/>
            <person name="Inganas E."/>
            <person name="Ohlen M."/>
            <person name="Cardew S."/>
            <person name="Jensie-Markopoulos S."/>
            <person name="Salva-Serra F."/>
            <person name="Jaen-Luchoro D."/>
            <person name="Karlsson R."/>
            <person name="Svensson-Stadler L."/>
            <person name="Chun J."/>
            <person name="Moore E."/>
        </authorList>
    </citation>
    <scope>NUCLEOTIDE SEQUENCE [LARGE SCALE GENOMIC DNA]</scope>
    <source>
        <strain evidence="2 3">CCUG 65686</strain>
    </source>
</reference>
<comment type="caution">
    <text evidence="2">The sequence shown here is derived from an EMBL/GenBank/DDBJ whole genome shotgun (WGS) entry which is preliminary data.</text>
</comment>
<evidence type="ECO:0000313" key="2">
    <source>
        <dbReference type="EMBL" id="KAB0631269.1"/>
    </source>
</evidence>